<feature type="transmembrane region" description="Helical" evidence="9">
    <location>
        <begin position="34"/>
        <end position="58"/>
    </location>
</feature>
<feature type="transmembrane region" description="Helical" evidence="9">
    <location>
        <begin position="70"/>
        <end position="88"/>
    </location>
</feature>
<evidence type="ECO:0000313" key="11">
    <source>
        <dbReference type="Proteomes" id="UP001177140"/>
    </source>
</evidence>
<evidence type="ECO:0000256" key="1">
    <source>
        <dbReference type="ARBA" id="ARBA00004127"/>
    </source>
</evidence>
<feature type="transmembrane region" description="Helical" evidence="9">
    <location>
        <begin position="100"/>
        <end position="124"/>
    </location>
</feature>
<evidence type="ECO:0000256" key="9">
    <source>
        <dbReference type="RuleBase" id="RU910715"/>
    </source>
</evidence>
<keyword evidence="4 9" id="KW-0762">Sugar transport</keyword>
<dbReference type="InterPro" id="IPR047664">
    <property type="entry name" value="SWEET"/>
</dbReference>
<dbReference type="PANTHER" id="PTHR10791:SF28">
    <property type="entry name" value="BIDIRECTIONAL SUGAR TRANSPORTER SWEET3"/>
    <property type="match status" value="1"/>
</dbReference>
<dbReference type="GO" id="GO:0051119">
    <property type="term" value="F:sugar transmembrane transporter activity"/>
    <property type="evidence" value="ECO:0007669"/>
    <property type="project" value="InterPro"/>
</dbReference>
<reference evidence="10" key="1">
    <citation type="submission" date="2022-03" db="EMBL/GenBank/DDBJ databases">
        <title>A functionally conserved STORR gene fusion in Papaver species that diverged 16.8 million years ago.</title>
        <authorList>
            <person name="Catania T."/>
        </authorList>
    </citation>
    <scope>NUCLEOTIDE SEQUENCE</scope>
    <source>
        <strain evidence="10">S-191538</strain>
    </source>
</reference>
<feature type="transmembrane region" description="Helical" evidence="9">
    <location>
        <begin position="158"/>
        <end position="183"/>
    </location>
</feature>
<dbReference type="Proteomes" id="UP001177140">
    <property type="component" value="Unassembled WGS sequence"/>
</dbReference>
<keyword evidence="5 9" id="KW-0812">Transmembrane</keyword>
<comment type="function">
    <text evidence="9">Mediates both low-affinity uptake and efflux of sugar across the membrane.</text>
</comment>
<proteinExistence type="inferred from homology"/>
<evidence type="ECO:0000256" key="2">
    <source>
        <dbReference type="ARBA" id="ARBA00007809"/>
    </source>
</evidence>
<feature type="transmembrane region" description="Helical" evidence="9">
    <location>
        <begin position="131"/>
        <end position="152"/>
    </location>
</feature>
<keyword evidence="8 9" id="KW-0472">Membrane</keyword>
<comment type="caution">
    <text evidence="10">The sequence shown here is derived from an EMBL/GenBank/DDBJ whole genome shotgun (WGS) entry which is preliminary data.</text>
</comment>
<dbReference type="EMBL" id="JAJJMA010254826">
    <property type="protein sequence ID" value="MCL7044145.1"/>
    <property type="molecule type" value="Genomic_DNA"/>
</dbReference>
<evidence type="ECO:0000313" key="10">
    <source>
        <dbReference type="EMBL" id="MCL7044145.1"/>
    </source>
</evidence>
<accession>A0AA42AY71</accession>
<evidence type="ECO:0000256" key="7">
    <source>
        <dbReference type="ARBA" id="ARBA00022989"/>
    </source>
</evidence>
<evidence type="ECO:0000256" key="5">
    <source>
        <dbReference type="ARBA" id="ARBA00022692"/>
    </source>
</evidence>
<evidence type="ECO:0000256" key="8">
    <source>
        <dbReference type="ARBA" id="ARBA00023136"/>
    </source>
</evidence>
<dbReference type="Pfam" id="PF03083">
    <property type="entry name" value="MtN3_slv"/>
    <property type="match status" value="2"/>
</dbReference>
<comment type="similarity">
    <text evidence="2 9">Belongs to the SWEET sugar transporter family.</text>
</comment>
<protein>
    <recommendedName>
        <fullName evidence="9">Bidirectional sugar transporter SWEET</fullName>
    </recommendedName>
</protein>
<evidence type="ECO:0000256" key="6">
    <source>
        <dbReference type="ARBA" id="ARBA00022737"/>
    </source>
</evidence>
<dbReference type="GO" id="GO:0005886">
    <property type="term" value="C:plasma membrane"/>
    <property type="evidence" value="ECO:0007669"/>
    <property type="project" value="UniProtKB-SubCell"/>
</dbReference>
<comment type="subcellular location">
    <subcellularLocation>
        <location evidence="9">Cell membrane</location>
        <topology evidence="9">Multi-pass membrane protein</topology>
    </subcellularLocation>
    <subcellularLocation>
        <location evidence="1">Endomembrane system</location>
        <topology evidence="1">Multi-pass membrane protein</topology>
    </subcellularLocation>
</comment>
<dbReference type="AlphaFoldDB" id="A0AA42AY71"/>
<dbReference type="GO" id="GO:0012505">
    <property type="term" value="C:endomembrane system"/>
    <property type="evidence" value="ECO:0007669"/>
    <property type="project" value="UniProtKB-SubCell"/>
</dbReference>
<dbReference type="Gene3D" id="1.20.1280.290">
    <property type="match status" value="2"/>
</dbReference>
<feature type="transmembrane region" description="Helical" evidence="9">
    <location>
        <begin position="195"/>
        <end position="216"/>
    </location>
</feature>
<evidence type="ECO:0000256" key="4">
    <source>
        <dbReference type="ARBA" id="ARBA00022597"/>
    </source>
</evidence>
<feature type="transmembrane region" description="Helical" evidence="9">
    <location>
        <begin position="222"/>
        <end position="243"/>
    </location>
</feature>
<evidence type="ECO:0000256" key="3">
    <source>
        <dbReference type="ARBA" id="ARBA00022448"/>
    </source>
</evidence>
<keyword evidence="7 9" id="KW-1133">Transmembrane helix</keyword>
<dbReference type="PANTHER" id="PTHR10791">
    <property type="entry name" value="RAG1-ACTIVATING PROTEIN 1"/>
    <property type="match status" value="1"/>
</dbReference>
<gene>
    <name evidence="10" type="ORF">MKW94_002652</name>
</gene>
<keyword evidence="11" id="KW-1185">Reference proteome</keyword>
<name>A0AA42AY71_PAPNU</name>
<dbReference type="FunFam" id="1.20.1280.290:FF:000002">
    <property type="entry name" value="Bidirectional sugar transporter SWEET"/>
    <property type="match status" value="1"/>
</dbReference>
<dbReference type="InterPro" id="IPR004316">
    <property type="entry name" value="SWEET_rpt"/>
</dbReference>
<keyword evidence="3 9" id="KW-0813">Transport</keyword>
<organism evidence="10 11">
    <name type="scientific">Papaver nudicaule</name>
    <name type="common">Iceland poppy</name>
    <dbReference type="NCBI Taxonomy" id="74823"/>
    <lineage>
        <taxon>Eukaryota</taxon>
        <taxon>Viridiplantae</taxon>
        <taxon>Streptophyta</taxon>
        <taxon>Embryophyta</taxon>
        <taxon>Tracheophyta</taxon>
        <taxon>Spermatophyta</taxon>
        <taxon>Magnoliopsida</taxon>
        <taxon>Ranunculales</taxon>
        <taxon>Papaveraceae</taxon>
        <taxon>Papaveroideae</taxon>
        <taxon>Papaver</taxon>
    </lineage>
</organism>
<keyword evidence="6" id="KW-0677">Repeat</keyword>
<sequence>MDLSTSSNLIFSQFGSSDDDFHRYYLARNQDLELLRYAVGIIGNVVSILLYAAPIITFRRVIEKKSTGEFSVIPYVSALLNCILYTWYGSPLVSRGWENLPLVTINGVGIALELSFISIYFWYASPKGRKLVTLIMAPLMFAMLVVICCLTFELEDRLIRKAIVGSIGLVVSIAMYGSPLVAVERVIRTKSVEYMPFNLSLFSFLTSSSWLVYGLLGNDVLLASPNFLGVPLGILQLVVYCIYRGETEIVEKPIKFHDIENGSSFFLTIPLITETLALNEDGNGAINDRGIREVASS</sequence>
<dbReference type="FunFam" id="1.20.1280.290:FF:000001">
    <property type="entry name" value="Bidirectional sugar transporter SWEET"/>
    <property type="match status" value="1"/>
</dbReference>